<gene>
    <name evidence="1" type="ORF">IAA73_02425</name>
</gene>
<dbReference type="EMBL" id="JADIMG010000026">
    <property type="protein sequence ID" value="MBO8459175.1"/>
    <property type="molecule type" value="Genomic_DNA"/>
</dbReference>
<protein>
    <recommendedName>
        <fullName evidence="3">Outer membrane protein beta-barrel domain-containing protein</fullName>
    </recommendedName>
</protein>
<organism evidence="1 2">
    <name type="scientific">Candidatus Gallipaludibacter merdavium</name>
    <dbReference type="NCBI Taxonomy" id="2840839"/>
    <lineage>
        <taxon>Bacteria</taxon>
        <taxon>Pseudomonadati</taxon>
        <taxon>Bacteroidota</taxon>
        <taxon>Bacteroidia</taxon>
        <taxon>Bacteroidales</taxon>
        <taxon>Candidatus Gallipaludibacter</taxon>
    </lineage>
</organism>
<name>A0A9D9HSI3_9BACT</name>
<reference evidence="1" key="2">
    <citation type="journal article" date="2021" name="PeerJ">
        <title>Extensive microbial diversity within the chicken gut microbiome revealed by metagenomics and culture.</title>
        <authorList>
            <person name="Gilroy R."/>
            <person name="Ravi A."/>
            <person name="Getino M."/>
            <person name="Pursley I."/>
            <person name="Horton D.L."/>
            <person name="Alikhan N.F."/>
            <person name="Baker D."/>
            <person name="Gharbi K."/>
            <person name="Hall N."/>
            <person name="Watson M."/>
            <person name="Adriaenssens E.M."/>
            <person name="Foster-Nyarko E."/>
            <person name="Jarju S."/>
            <person name="Secka A."/>
            <person name="Antonio M."/>
            <person name="Oren A."/>
            <person name="Chaudhuri R.R."/>
            <person name="La Ragione R."/>
            <person name="Hildebrand F."/>
            <person name="Pallen M.J."/>
        </authorList>
    </citation>
    <scope>NUCLEOTIDE SEQUENCE</scope>
    <source>
        <strain evidence="1">G3-3990</strain>
    </source>
</reference>
<reference evidence="1" key="1">
    <citation type="submission" date="2020-10" db="EMBL/GenBank/DDBJ databases">
        <authorList>
            <person name="Gilroy R."/>
        </authorList>
    </citation>
    <scope>NUCLEOTIDE SEQUENCE</scope>
    <source>
        <strain evidence="1">G3-3990</strain>
    </source>
</reference>
<evidence type="ECO:0000313" key="1">
    <source>
        <dbReference type="EMBL" id="MBO8459175.1"/>
    </source>
</evidence>
<dbReference type="Proteomes" id="UP000823641">
    <property type="component" value="Unassembled WGS sequence"/>
</dbReference>
<accession>A0A9D9HSI3</accession>
<comment type="caution">
    <text evidence="1">The sequence shown here is derived from an EMBL/GenBank/DDBJ whole genome shotgun (WGS) entry which is preliminary data.</text>
</comment>
<evidence type="ECO:0008006" key="3">
    <source>
        <dbReference type="Google" id="ProtNLM"/>
    </source>
</evidence>
<sequence length="163" mass="18079">MKKIIIFSLLAILSLPVHARWFLGGNVAMWYDTRSALFSLSVLPEVGYEFNDKCAVGGQVGFAIAAEEDYSGGAGVIAPFFRYTFWHNDILAVDMRATLGFSFSDVLVASEVSVSPYIRFTPHEHFDIYLKLGAAGFFYSEDDCRFGFGADSNDFAVGCAYRF</sequence>
<proteinExistence type="predicted"/>
<dbReference type="AlphaFoldDB" id="A0A9D9HSI3"/>
<evidence type="ECO:0000313" key="2">
    <source>
        <dbReference type="Proteomes" id="UP000823641"/>
    </source>
</evidence>